<dbReference type="EMBL" id="CAJVPU010047553">
    <property type="protein sequence ID" value="CAG8753844.1"/>
    <property type="molecule type" value="Genomic_DNA"/>
</dbReference>
<protein>
    <submittedName>
        <fullName evidence="1">2009_t:CDS:1</fullName>
    </submittedName>
</protein>
<feature type="non-terminal residue" evidence="1">
    <location>
        <position position="41"/>
    </location>
</feature>
<reference evidence="1" key="1">
    <citation type="submission" date="2021-06" db="EMBL/GenBank/DDBJ databases">
        <authorList>
            <person name="Kallberg Y."/>
            <person name="Tangrot J."/>
            <person name="Rosling A."/>
        </authorList>
    </citation>
    <scope>NUCLEOTIDE SEQUENCE</scope>
    <source>
        <strain evidence="1">IL203A</strain>
    </source>
</reference>
<dbReference type="Proteomes" id="UP000789702">
    <property type="component" value="Unassembled WGS sequence"/>
</dbReference>
<comment type="caution">
    <text evidence="1">The sequence shown here is derived from an EMBL/GenBank/DDBJ whole genome shotgun (WGS) entry which is preliminary data.</text>
</comment>
<evidence type="ECO:0000313" key="1">
    <source>
        <dbReference type="EMBL" id="CAG8753844.1"/>
    </source>
</evidence>
<feature type="non-terminal residue" evidence="1">
    <location>
        <position position="1"/>
    </location>
</feature>
<organism evidence="1 2">
    <name type="scientific">Dentiscutata heterogama</name>
    <dbReference type="NCBI Taxonomy" id="1316150"/>
    <lineage>
        <taxon>Eukaryota</taxon>
        <taxon>Fungi</taxon>
        <taxon>Fungi incertae sedis</taxon>
        <taxon>Mucoromycota</taxon>
        <taxon>Glomeromycotina</taxon>
        <taxon>Glomeromycetes</taxon>
        <taxon>Diversisporales</taxon>
        <taxon>Gigasporaceae</taxon>
        <taxon>Dentiscutata</taxon>
    </lineage>
</organism>
<sequence>NNNINKEKLIDTTLTHFIEKLRQQLIKIQEAITARKVTTTE</sequence>
<name>A0ACA9QNX1_9GLOM</name>
<accession>A0ACA9QNX1</accession>
<gene>
    <name evidence="1" type="ORF">DHETER_LOCUS14810</name>
</gene>
<keyword evidence="2" id="KW-1185">Reference proteome</keyword>
<proteinExistence type="predicted"/>
<evidence type="ECO:0000313" key="2">
    <source>
        <dbReference type="Proteomes" id="UP000789702"/>
    </source>
</evidence>